<evidence type="ECO:0000313" key="4">
    <source>
        <dbReference type="WBParaSite" id="scaffold1571_cov230.g3298"/>
    </source>
</evidence>
<feature type="compositionally biased region" description="Polar residues" evidence="1">
    <location>
        <begin position="581"/>
        <end position="600"/>
    </location>
</feature>
<feature type="transmembrane region" description="Helical" evidence="2">
    <location>
        <begin position="328"/>
        <end position="352"/>
    </location>
</feature>
<reference evidence="4" key="1">
    <citation type="submission" date="2022-11" db="UniProtKB">
        <authorList>
            <consortium name="WormBaseParasite"/>
        </authorList>
    </citation>
    <scope>IDENTIFICATION</scope>
</reference>
<dbReference type="WBParaSite" id="scaffold1571_cov230.g3298">
    <property type="protein sequence ID" value="scaffold1571_cov230.g3298"/>
    <property type="gene ID" value="scaffold1571_cov230.g3298"/>
</dbReference>
<feature type="transmembrane region" description="Helical" evidence="2">
    <location>
        <begin position="15"/>
        <end position="34"/>
    </location>
</feature>
<keyword evidence="2" id="KW-0472">Membrane</keyword>
<feature type="region of interest" description="Disordered" evidence="1">
    <location>
        <begin position="516"/>
        <end position="544"/>
    </location>
</feature>
<name>A0A915LP90_MELJA</name>
<feature type="compositionally biased region" description="Low complexity" evidence="1">
    <location>
        <begin position="659"/>
        <end position="675"/>
    </location>
</feature>
<feature type="transmembrane region" description="Helical" evidence="2">
    <location>
        <begin position="164"/>
        <end position="183"/>
    </location>
</feature>
<feature type="region of interest" description="Disordered" evidence="1">
    <location>
        <begin position="658"/>
        <end position="689"/>
    </location>
</feature>
<keyword evidence="2" id="KW-1133">Transmembrane helix</keyword>
<proteinExistence type="predicted"/>
<evidence type="ECO:0000313" key="3">
    <source>
        <dbReference type="Proteomes" id="UP000887561"/>
    </source>
</evidence>
<feature type="transmembrane region" description="Helical" evidence="2">
    <location>
        <begin position="247"/>
        <end position="270"/>
    </location>
</feature>
<accession>A0A915LP90</accession>
<protein>
    <submittedName>
        <fullName evidence="4">Uncharacterized protein</fullName>
    </submittedName>
</protein>
<organism evidence="3 4">
    <name type="scientific">Meloidogyne javanica</name>
    <name type="common">Root-knot nematode worm</name>
    <dbReference type="NCBI Taxonomy" id="6303"/>
    <lineage>
        <taxon>Eukaryota</taxon>
        <taxon>Metazoa</taxon>
        <taxon>Ecdysozoa</taxon>
        <taxon>Nematoda</taxon>
        <taxon>Chromadorea</taxon>
        <taxon>Rhabditida</taxon>
        <taxon>Tylenchina</taxon>
        <taxon>Tylenchomorpha</taxon>
        <taxon>Tylenchoidea</taxon>
        <taxon>Meloidogynidae</taxon>
        <taxon>Meloidogyninae</taxon>
        <taxon>Meloidogyne</taxon>
        <taxon>Meloidogyne incognita group</taxon>
    </lineage>
</organism>
<feature type="transmembrane region" description="Helical" evidence="2">
    <location>
        <begin position="189"/>
        <end position="209"/>
    </location>
</feature>
<feature type="region of interest" description="Disordered" evidence="1">
    <location>
        <begin position="701"/>
        <end position="727"/>
    </location>
</feature>
<sequence length="781" mass="88107">MPKFFFQISPNSLLSIWYCIICSLLQGWLIFLGFERYRLYTEIQWPTGSFPPYRLCHCIRSIWTHGPPPAQSLHLLIALLQLFAHQTMLAQLYRYGFINSGDFLNSEFDFAFQRARQLATNLPMGETRLQSFKITSDELSASPLAPNLLPILMHARLFGIPLEFTNLLVALIAFSTTYPAVFWRASRAFSILFSIFLFVQSANIMWTYFGFSILFRIQETNFYGPRPVGIGQHLWALRSLPFLFHPLALIATFWLILALMQLAPIALYSFGYAKFTSSQSKLRHLNRCRRSNPSFGRSPQIKTNYEPCIQAEDIVISSTFCDGLTPHVFSITLLLLVAAVKAPAFYAIGLLYYKEEKPFLLCCLMADLVYMFVWVLLWCILTIKCLWPFRVHYEVQELISLQDAHKISDGKDCEKRSPNELKNALLLVHGDNMFLTDDPVAKPSIMRQVIKNCSSNDFPLWLRSGAQMAPAITTTASTSLPGSYSLQRRTFTSQHTPDLGHRHQPLKHFQSLQQPQHFGLEPRSPDSSPVPLAAPPYQRVGGSLPPLIGGIDEGRQRDNEYATYRASLLPQQNYLHYQNNSQNQQQGTLTRSFNSTSQQPQPSPMINRANLPINPNINNNLQCPTSTESYATIQRRCSKTSIASSGLATAAQHISSLVNNSSSPNQNRSSNRSNSLAQSEYKQKQTNLSEPPQIMAVLKQQNNNENGYNTQKRYGTLTKRNGGGGGGDGVNNTLRIYDGVHPAAIIAVLGVPQVVVQLLKQHLKQLMDTEILLRLEMIMGL</sequence>
<evidence type="ECO:0000256" key="1">
    <source>
        <dbReference type="SAM" id="MobiDB-lite"/>
    </source>
</evidence>
<keyword evidence="3" id="KW-1185">Reference proteome</keyword>
<feature type="transmembrane region" description="Helical" evidence="2">
    <location>
        <begin position="359"/>
        <end position="383"/>
    </location>
</feature>
<dbReference type="PANTHER" id="PTHR21579">
    <property type="entry name" value="PROTEIN TINCAR"/>
    <property type="match status" value="1"/>
</dbReference>
<feature type="compositionally biased region" description="Polar residues" evidence="1">
    <location>
        <begin position="701"/>
        <end position="713"/>
    </location>
</feature>
<keyword evidence="2" id="KW-0812">Transmembrane</keyword>
<feature type="compositionally biased region" description="Polar residues" evidence="1">
    <location>
        <begin position="676"/>
        <end position="689"/>
    </location>
</feature>
<dbReference type="AlphaFoldDB" id="A0A915LP90"/>
<evidence type="ECO:0000256" key="2">
    <source>
        <dbReference type="SAM" id="Phobius"/>
    </source>
</evidence>
<dbReference type="InterPro" id="IPR053291">
    <property type="entry name" value="Ommatidial_diff-associated"/>
</dbReference>
<feature type="region of interest" description="Disordered" evidence="1">
    <location>
        <begin position="581"/>
        <end position="613"/>
    </location>
</feature>
<dbReference type="PANTHER" id="PTHR21579:SF20">
    <property type="entry name" value="PROTEIN TINCAR"/>
    <property type="match status" value="1"/>
</dbReference>
<dbReference type="Proteomes" id="UP000887561">
    <property type="component" value="Unplaced"/>
</dbReference>